<dbReference type="AlphaFoldDB" id="A0A087CMJ0"/>
<evidence type="ECO:0000256" key="2">
    <source>
        <dbReference type="SAM" id="Phobius"/>
    </source>
</evidence>
<evidence type="ECO:0000256" key="1">
    <source>
        <dbReference type="SAM" id="MobiDB-lite"/>
    </source>
</evidence>
<gene>
    <name evidence="3" type="ORF">BREU_1265</name>
</gene>
<comment type="caution">
    <text evidence="3">The sequence shown here is derived from an EMBL/GenBank/DDBJ whole genome shotgun (WGS) entry which is preliminary data.</text>
</comment>
<keyword evidence="2" id="KW-0812">Transmembrane</keyword>
<keyword evidence="2" id="KW-1133">Transmembrane helix</keyword>
<proteinExistence type="predicted"/>
<keyword evidence="2" id="KW-0472">Membrane</keyword>
<protein>
    <submittedName>
        <fullName evidence="3">Uncharacterized protein</fullName>
    </submittedName>
</protein>
<name>A0A087CMJ0_9BIFI</name>
<dbReference type="STRING" id="1437610.BREU_1265"/>
<evidence type="ECO:0000313" key="4">
    <source>
        <dbReference type="Proteomes" id="UP000028984"/>
    </source>
</evidence>
<sequence length="66" mass="7181">MGRRHENTNDSLASGPRHRDSVHPRQRHAPLNDLTDWLLAIGACLFLAAVAGAIAAAFIYFALSLL</sequence>
<reference evidence="3 4" key="1">
    <citation type="submission" date="2014-03" db="EMBL/GenBank/DDBJ databases">
        <title>Genomics of Bifidobacteria.</title>
        <authorList>
            <person name="Ventura M."/>
            <person name="Milani C."/>
            <person name="Lugli G.A."/>
        </authorList>
    </citation>
    <scope>NUCLEOTIDE SEQUENCE [LARGE SCALE GENOMIC DNA]</scope>
    <source>
        <strain evidence="3 4">DSM 23975</strain>
    </source>
</reference>
<dbReference type="Proteomes" id="UP000028984">
    <property type="component" value="Unassembled WGS sequence"/>
</dbReference>
<keyword evidence="4" id="KW-1185">Reference proteome</keyword>
<dbReference type="EMBL" id="JGZK01000017">
    <property type="protein sequence ID" value="KFI84490.1"/>
    <property type="molecule type" value="Genomic_DNA"/>
</dbReference>
<accession>A0A087CMJ0</accession>
<evidence type="ECO:0000313" key="3">
    <source>
        <dbReference type="EMBL" id="KFI84490.1"/>
    </source>
</evidence>
<feature type="region of interest" description="Disordered" evidence="1">
    <location>
        <begin position="1"/>
        <end position="26"/>
    </location>
</feature>
<feature type="transmembrane region" description="Helical" evidence="2">
    <location>
        <begin position="37"/>
        <end position="63"/>
    </location>
</feature>
<organism evidence="3 4">
    <name type="scientific">Bifidobacterium reuteri DSM 23975</name>
    <dbReference type="NCBI Taxonomy" id="1437610"/>
    <lineage>
        <taxon>Bacteria</taxon>
        <taxon>Bacillati</taxon>
        <taxon>Actinomycetota</taxon>
        <taxon>Actinomycetes</taxon>
        <taxon>Bifidobacteriales</taxon>
        <taxon>Bifidobacteriaceae</taxon>
        <taxon>Bifidobacterium</taxon>
    </lineage>
</organism>